<dbReference type="Gene3D" id="3.90.180.10">
    <property type="entry name" value="Medium-chain alcohol dehydrogenases, catalytic domain"/>
    <property type="match status" value="1"/>
</dbReference>
<dbReference type="SUPFAM" id="SSF50129">
    <property type="entry name" value="GroES-like"/>
    <property type="match status" value="1"/>
</dbReference>
<dbReference type="InterPro" id="IPR011032">
    <property type="entry name" value="GroES-like_sf"/>
</dbReference>
<accession>A0A4R6DBI9</accession>
<gene>
    <name evidence="1" type="ORF">EDF64_12029</name>
</gene>
<dbReference type="EMBL" id="SNVW01000020">
    <property type="protein sequence ID" value="TDN41454.1"/>
    <property type="molecule type" value="Genomic_DNA"/>
</dbReference>
<organism evidence="1 2">
    <name type="scientific">Curtobacterium flaccumfaciens</name>
    <dbReference type="NCBI Taxonomy" id="2035"/>
    <lineage>
        <taxon>Bacteria</taxon>
        <taxon>Bacillati</taxon>
        <taxon>Actinomycetota</taxon>
        <taxon>Actinomycetes</taxon>
        <taxon>Micrococcales</taxon>
        <taxon>Microbacteriaceae</taxon>
        <taxon>Curtobacterium</taxon>
    </lineage>
</organism>
<dbReference type="Proteomes" id="UP000295764">
    <property type="component" value="Unassembled WGS sequence"/>
</dbReference>
<evidence type="ECO:0000313" key="2">
    <source>
        <dbReference type="Proteomes" id="UP000295764"/>
    </source>
</evidence>
<sequence>MTATMRAVVIDAPGGPDVLHLRELPVPIPGPGQVLIRVGAFGLNRSELHFRRGIGHFGS</sequence>
<name>A0A4R6DBI9_9MICO</name>
<dbReference type="AlphaFoldDB" id="A0A4R6DBI9"/>
<proteinExistence type="predicted"/>
<reference evidence="1 2" key="1">
    <citation type="submission" date="2019-03" db="EMBL/GenBank/DDBJ databases">
        <title>Genomic analyses of the natural microbiome of Caenorhabditis elegans.</title>
        <authorList>
            <person name="Samuel B."/>
        </authorList>
    </citation>
    <scope>NUCLEOTIDE SEQUENCE [LARGE SCALE GENOMIC DNA]</scope>
    <source>
        <strain evidence="1 2">JUb65</strain>
    </source>
</reference>
<evidence type="ECO:0000313" key="1">
    <source>
        <dbReference type="EMBL" id="TDN41454.1"/>
    </source>
</evidence>
<protein>
    <submittedName>
        <fullName evidence="1">Uncharacterized protein</fullName>
    </submittedName>
</protein>
<dbReference type="RefSeq" id="WP_071303662.1">
    <property type="nucleotide sequence ID" value="NZ_SNVW01000020.1"/>
</dbReference>
<comment type="caution">
    <text evidence="1">The sequence shown here is derived from an EMBL/GenBank/DDBJ whole genome shotgun (WGS) entry which is preliminary data.</text>
</comment>